<dbReference type="InterPro" id="IPR036397">
    <property type="entry name" value="RNaseH_sf"/>
</dbReference>
<gene>
    <name evidence="2" type="ORF">TIFTF001_038716</name>
</gene>
<evidence type="ECO:0000313" key="3">
    <source>
        <dbReference type="Proteomes" id="UP001187192"/>
    </source>
</evidence>
<feature type="domain" description="RNase H type-1" evidence="1">
    <location>
        <begin position="74"/>
        <end position="149"/>
    </location>
</feature>
<dbReference type="InterPro" id="IPR002156">
    <property type="entry name" value="RNaseH_domain"/>
</dbReference>
<dbReference type="GO" id="GO:0003676">
    <property type="term" value="F:nucleic acid binding"/>
    <property type="evidence" value="ECO:0007669"/>
    <property type="project" value="InterPro"/>
</dbReference>
<evidence type="ECO:0000259" key="1">
    <source>
        <dbReference type="Pfam" id="PF13456"/>
    </source>
</evidence>
<reference evidence="2" key="1">
    <citation type="submission" date="2023-07" db="EMBL/GenBank/DDBJ databases">
        <title>draft genome sequence of fig (Ficus carica).</title>
        <authorList>
            <person name="Takahashi T."/>
            <person name="Nishimura K."/>
        </authorList>
    </citation>
    <scope>NUCLEOTIDE SEQUENCE</scope>
</reference>
<dbReference type="GO" id="GO:0004523">
    <property type="term" value="F:RNA-DNA hybrid ribonuclease activity"/>
    <property type="evidence" value="ECO:0007669"/>
    <property type="project" value="InterPro"/>
</dbReference>
<name>A0AA88E8I7_FICCA</name>
<dbReference type="AlphaFoldDB" id="A0AA88E8I7"/>
<dbReference type="Gene3D" id="3.30.420.10">
    <property type="entry name" value="Ribonuclease H-like superfamily/Ribonuclease H"/>
    <property type="match status" value="1"/>
</dbReference>
<proteinExistence type="predicted"/>
<dbReference type="EMBL" id="BTGU01000904">
    <property type="protein sequence ID" value="GMN69668.1"/>
    <property type="molecule type" value="Genomic_DNA"/>
</dbReference>
<dbReference type="PANTHER" id="PTHR48475:SF1">
    <property type="entry name" value="RNASE H TYPE-1 DOMAIN-CONTAINING PROTEIN"/>
    <property type="match status" value="1"/>
</dbReference>
<protein>
    <recommendedName>
        <fullName evidence="1">RNase H type-1 domain-containing protein</fullName>
    </recommendedName>
</protein>
<sequence length="153" mass="16890">MMTSKLLCVVPTYHEGGFGPWFKLDWTGHPNHSMAARHDTYTHVITYVYGVGIPGNLLESSCSAVIEEFWTLRFDGSAAATSGGTCIVLTSPDGHTTTLSHQITFRCTNNIAEYEAFLTRMVTVRNMGIRKLKVLGDSNLVARQMNGDFAVKE</sequence>
<dbReference type="PANTHER" id="PTHR48475">
    <property type="entry name" value="RIBONUCLEASE H"/>
    <property type="match status" value="1"/>
</dbReference>
<comment type="caution">
    <text evidence="2">The sequence shown here is derived from an EMBL/GenBank/DDBJ whole genome shotgun (WGS) entry which is preliminary data.</text>
</comment>
<accession>A0AA88E8I7</accession>
<keyword evidence="3" id="KW-1185">Reference proteome</keyword>
<organism evidence="2 3">
    <name type="scientific">Ficus carica</name>
    <name type="common">Common fig</name>
    <dbReference type="NCBI Taxonomy" id="3494"/>
    <lineage>
        <taxon>Eukaryota</taxon>
        <taxon>Viridiplantae</taxon>
        <taxon>Streptophyta</taxon>
        <taxon>Embryophyta</taxon>
        <taxon>Tracheophyta</taxon>
        <taxon>Spermatophyta</taxon>
        <taxon>Magnoliopsida</taxon>
        <taxon>eudicotyledons</taxon>
        <taxon>Gunneridae</taxon>
        <taxon>Pentapetalae</taxon>
        <taxon>rosids</taxon>
        <taxon>fabids</taxon>
        <taxon>Rosales</taxon>
        <taxon>Moraceae</taxon>
        <taxon>Ficeae</taxon>
        <taxon>Ficus</taxon>
    </lineage>
</organism>
<dbReference type="SUPFAM" id="SSF53098">
    <property type="entry name" value="Ribonuclease H-like"/>
    <property type="match status" value="1"/>
</dbReference>
<dbReference type="Proteomes" id="UP001187192">
    <property type="component" value="Unassembled WGS sequence"/>
</dbReference>
<dbReference type="Pfam" id="PF13456">
    <property type="entry name" value="RVT_3"/>
    <property type="match status" value="1"/>
</dbReference>
<dbReference type="InterPro" id="IPR012337">
    <property type="entry name" value="RNaseH-like_sf"/>
</dbReference>
<evidence type="ECO:0000313" key="2">
    <source>
        <dbReference type="EMBL" id="GMN69668.1"/>
    </source>
</evidence>